<evidence type="ECO:0000313" key="6">
    <source>
        <dbReference type="Proteomes" id="UP000092460"/>
    </source>
</evidence>
<comment type="subcellular location">
    <subcellularLocation>
        <location evidence="1">Secreted</location>
    </subcellularLocation>
</comment>
<reference evidence="6" key="1">
    <citation type="submission" date="2015-01" db="EMBL/GenBank/DDBJ databases">
        <authorList>
            <person name="Aksoy S."/>
            <person name="Warren W."/>
            <person name="Wilson R.K."/>
        </authorList>
    </citation>
    <scope>NUCLEOTIDE SEQUENCE [LARGE SCALE GENOMIC DNA]</scope>
    <source>
        <strain evidence="6">IAEA</strain>
    </source>
</reference>
<dbReference type="PANTHER" id="PTHR21066">
    <property type="entry name" value="ODORANT-BINDING PROTEIN 59A-RELATED"/>
    <property type="match status" value="1"/>
</dbReference>
<dbReference type="EnsemblMetazoa" id="GPPI028738-RA">
    <property type="protein sequence ID" value="GPPI028738-PA"/>
    <property type="gene ID" value="GPPI028738"/>
</dbReference>
<proteinExistence type="inferred from homology"/>
<feature type="compositionally biased region" description="Polar residues" evidence="4">
    <location>
        <begin position="175"/>
        <end position="194"/>
    </location>
</feature>
<dbReference type="STRING" id="67801.A0A1B0BFX9"/>
<keyword evidence="6" id="KW-1185">Reference proteome</keyword>
<organism evidence="5 6">
    <name type="scientific">Glossina palpalis gambiensis</name>
    <dbReference type="NCBI Taxonomy" id="67801"/>
    <lineage>
        <taxon>Eukaryota</taxon>
        <taxon>Metazoa</taxon>
        <taxon>Ecdysozoa</taxon>
        <taxon>Arthropoda</taxon>
        <taxon>Hexapoda</taxon>
        <taxon>Insecta</taxon>
        <taxon>Pterygota</taxon>
        <taxon>Neoptera</taxon>
        <taxon>Endopterygota</taxon>
        <taxon>Diptera</taxon>
        <taxon>Brachycera</taxon>
        <taxon>Muscomorpha</taxon>
        <taxon>Hippoboscoidea</taxon>
        <taxon>Glossinidae</taxon>
        <taxon>Glossina</taxon>
    </lineage>
</organism>
<accession>A0A1B0BFX9</accession>
<dbReference type="GO" id="GO:0005549">
    <property type="term" value="F:odorant binding"/>
    <property type="evidence" value="ECO:0007669"/>
    <property type="project" value="InterPro"/>
</dbReference>
<dbReference type="VEuPathDB" id="VectorBase:GPPI028738"/>
<dbReference type="Gene3D" id="1.10.238.20">
    <property type="entry name" value="Pheromone/general odorant binding protein domain"/>
    <property type="match status" value="1"/>
</dbReference>
<dbReference type="Pfam" id="PF01395">
    <property type="entry name" value="PBP_GOBP"/>
    <property type="match status" value="1"/>
</dbReference>
<dbReference type="SUPFAM" id="SSF47565">
    <property type="entry name" value="Insect pheromone/odorant-binding proteins"/>
    <property type="match status" value="1"/>
</dbReference>
<name>A0A1B0BFX9_9MUSC</name>
<evidence type="ECO:0000256" key="1">
    <source>
        <dbReference type="ARBA" id="ARBA00004613"/>
    </source>
</evidence>
<evidence type="ECO:0000313" key="5">
    <source>
        <dbReference type="EnsemblMetazoa" id="GPPI028738-PA"/>
    </source>
</evidence>
<keyword evidence="3" id="KW-0964">Secreted</keyword>
<feature type="region of interest" description="Disordered" evidence="4">
    <location>
        <begin position="85"/>
        <end position="225"/>
    </location>
</feature>
<evidence type="ECO:0000256" key="2">
    <source>
        <dbReference type="ARBA" id="ARBA00008098"/>
    </source>
</evidence>
<evidence type="ECO:0000256" key="3">
    <source>
        <dbReference type="ARBA" id="ARBA00022525"/>
    </source>
</evidence>
<comment type="similarity">
    <text evidence="2">Belongs to the PBP/GOBP family.</text>
</comment>
<dbReference type="InterPro" id="IPR052295">
    <property type="entry name" value="Odorant-binding_protein"/>
</dbReference>
<evidence type="ECO:0000256" key="4">
    <source>
        <dbReference type="SAM" id="MobiDB-lite"/>
    </source>
</evidence>
<dbReference type="AlphaFoldDB" id="A0A1B0BFX9"/>
<feature type="compositionally biased region" description="Low complexity" evidence="4">
    <location>
        <begin position="200"/>
        <end position="225"/>
    </location>
</feature>
<dbReference type="GO" id="GO:0005576">
    <property type="term" value="C:extracellular region"/>
    <property type="evidence" value="ECO:0007669"/>
    <property type="project" value="UniProtKB-SubCell"/>
</dbReference>
<protein>
    <submittedName>
        <fullName evidence="5">Uncharacterized protein</fullName>
    </submittedName>
</protein>
<dbReference type="Proteomes" id="UP000092460">
    <property type="component" value="Unassembled WGS sequence"/>
</dbReference>
<dbReference type="PANTHER" id="PTHR21066:SF9">
    <property type="entry name" value="ODORANT-BINDING PROTEIN 59A"/>
    <property type="match status" value="1"/>
</dbReference>
<dbReference type="InterPro" id="IPR006170">
    <property type="entry name" value="PBP/GOBP"/>
</dbReference>
<dbReference type="EMBL" id="JXJN01013692">
    <property type="status" value="NOT_ANNOTATED_CDS"/>
    <property type="molecule type" value="Genomic_DNA"/>
</dbReference>
<feature type="compositionally biased region" description="Low complexity" evidence="4">
    <location>
        <begin position="129"/>
        <end position="161"/>
    </location>
</feature>
<dbReference type="InterPro" id="IPR036728">
    <property type="entry name" value="PBP_GOBP_sf"/>
</dbReference>
<sequence>MIALKLNLKTFSGFLLIIALLNILLTSVSVALRCRTDDGPSEAELKRVTRNCMRKLSENYMQTTLNGHQQNQHTQQHNVYQEGGRVSGSQDRMYDQSFPSRSRSYDYDSSYDAGNDNHEDNGGAGLNFNSYERQSNNPNNNNRQNYGNNRRSGGSIGSTNNDDYMAQRNRDRNANSRTIGDNGGDYSNYNQRNQFKSHENYNNNNNNNSTRYNNRYNNDNKIKNSNNNNSADGFCLVHCFFEQMQMLNNRHYPDQHKVLYVLTRDIRDRELRNFYTDTIHQCFHYLESQHRRDKCQFSRDLINCMTEYAKGNCDDWNEFSMMFN</sequence>
<reference evidence="5" key="2">
    <citation type="submission" date="2020-05" db="UniProtKB">
        <authorList>
            <consortium name="EnsemblMetazoa"/>
        </authorList>
    </citation>
    <scope>IDENTIFICATION</scope>
    <source>
        <strain evidence="5">IAEA</strain>
    </source>
</reference>